<proteinExistence type="predicted"/>
<reference evidence="1 2" key="1">
    <citation type="submission" date="2023-10" db="EMBL/GenBank/DDBJ databases">
        <title>Genomes of two closely related lineages of the louse Polyplax serrata with different host specificities.</title>
        <authorList>
            <person name="Martinu J."/>
            <person name="Tarabai H."/>
            <person name="Stefka J."/>
            <person name="Hypsa V."/>
        </authorList>
    </citation>
    <scope>NUCLEOTIDE SEQUENCE [LARGE SCALE GENOMIC DNA]</scope>
    <source>
        <strain evidence="1">HR10_N</strain>
    </source>
</reference>
<comment type="caution">
    <text evidence="1">The sequence shown here is derived from an EMBL/GenBank/DDBJ whole genome shotgun (WGS) entry which is preliminary data.</text>
</comment>
<protein>
    <submittedName>
        <fullName evidence="1">Uncharacterized protein</fullName>
    </submittedName>
</protein>
<name>A0AAN8SAF0_POLSC</name>
<dbReference type="AlphaFoldDB" id="A0AAN8SAF0"/>
<gene>
    <name evidence="1" type="ORF">RUM43_003989</name>
</gene>
<dbReference type="Proteomes" id="UP001372834">
    <property type="component" value="Unassembled WGS sequence"/>
</dbReference>
<organism evidence="1 2">
    <name type="scientific">Polyplax serrata</name>
    <name type="common">Common mouse louse</name>
    <dbReference type="NCBI Taxonomy" id="468196"/>
    <lineage>
        <taxon>Eukaryota</taxon>
        <taxon>Metazoa</taxon>
        <taxon>Ecdysozoa</taxon>
        <taxon>Arthropoda</taxon>
        <taxon>Hexapoda</taxon>
        <taxon>Insecta</taxon>
        <taxon>Pterygota</taxon>
        <taxon>Neoptera</taxon>
        <taxon>Paraneoptera</taxon>
        <taxon>Psocodea</taxon>
        <taxon>Troctomorpha</taxon>
        <taxon>Phthiraptera</taxon>
        <taxon>Anoplura</taxon>
        <taxon>Polyplacidae</taxon>
        <taxon>Polyplax</taxon>
    </lineage>
</organism>
<sequence length="65" mass="7679">MRKQSPEGFTLSQRFPKWLESLDWSRVFLHHLTDRPPPVLQNGWLSKPEIWRFSGLGNFELLAEA</sequence>
<evidence type="ECO:0000313" key="1">
    <source>
        <dbReference type="EMBL" id="KAK6642487.1"/>
    </source>
</evidence>
<evidence type="ECO:0000313" key="2">
    <source>
        <dbReference type="Proteomes" id="UP001372834"/>
    </source>
</evidence>
<dbReference type="EMBL" id="JAWJWE010000002">
    <property type="protein sequence ID" value="KAK6642487.1"/>
    <property type="molecule type" value="Genomic_DNA"/>
</dbReference>
<accession>A0AAN8SAF0</accession>